<keyword evidence="2" id="KW-0472">Membrane</keyword>
<dbReference type="OrthoDB" id="9770761at2"/>
<dbReference type="NCBIfam" id="TIGR03302">
    <property type="entry name" value="OM_YfiO"/>
    <property type="match status" value="1"/>
</dbReference>
<dbReference type="Gene3D" id="1.25.40.10">
    <property type="entry name" value="Tetratricopeptide repeat domain"/>
    <property type="match status" value="1"/>
</dbReference>
<organism evidence="5 6">
    <name type="scientific">Paenimyroides tangerinum</name>
    <dbReference type="NCBI Taxonomy" id="2488728"/>
    <lineage>
        <taxon>Bacteria</taxon>
        <taxon>Pseudomonadati</taxon>
        <taxon>Bacteroidota</taxon>
        <taxon>Flavobacteriia</taxon>
        <taxon>Flavobacteriales</taxon>
        <taxon>Flavobacteriaceae</taxon>
        <taxon>Paenimyroides</taxon>
    </lineage>
</organism>
<comment type="caution">
    <text evidence="5">The sequence shown here is derived from an EMBL/GenBank/DDBJ whole genome shotgun (WGS) entry which is preliminary data.</text>
</comment>
<evidence type="ECO:0000259" key="4">
    <source>
        <dbReference type="Pfam" id="PF13525"/>
    </source>
</evidence>
<dbReference type="InterPro" id="IPR011990">
    <property type="entry name" value="TPR-like_helical_dom_sf"/>
</dbReference>
<dbReference type="SUPFAM" id="SSF48452">
    <property type="entry name" value="TPR-like"/>
    <property type="match status" value="1"/>
</dbReference>
<keyword evidence="1" id="KW-0732">Signal</keyword>
<dbReference type="RefSeq" id="WP_125017776.1">
    <property type="nucleotide sequence ID" value="NZ_RQVQ01000007.1"/>
</dbReference>
<keyword evidence="3" id="KW-0998">Cell outer membrane</keyword>
<dbReference type="EMBL" id="RQVQ01000007">
    <property type="protein sequence ID" value="RRJ92005.1"/>
    <property type="molecule type" value="Genomic_DNA"/>
</dbReference>
<dbReference type="PROSITE" id="PS51257">
    <property type="entry name" value="PROKAR_LIPOPROTEIN"/>
    <property type="match status" value="1"/>
</dbReference>
<evidence type="ECO:0000256" key="3">
    <source>
        <dbReference type="ARBA" id="ARBA00023237"/>
    </source>
</evidence>
<dbReference type="InterPro" id="IPR017689">
    <property type="entry name" value="BamD"/>
</dbReference>
<gene>
    <name evidence="5" type="primary">bamD</name>
    <name evidence="5" type="ORF">EG240_04260</name>
</gene>
<evidence type="ECO:0000256" key="1">
    <source>
        <dbReference type="ARBA" id="ARBA00022729"/>
    </source>
</evidence>
<keyword evidence="6" id="KW-1185">Reference proteome</keyword>
<dbReference type="Proteomes" id="UP000275719">
    <property type="component" value="Unassembled WGS sequence"/>
</dbReference>
<name>A0A3P3WA30_9FLAO</name>
<evidence type="ECO:0000256" key="2">
    <source>
        <dbReference type="ARBA" id="ARBA00023136"/>
    </source>
</evidence>
<dbReference type="AlphaFoldDB" id="A0A3P3WA30"/>
<protein>
    <submittedName>
        <fullName evidence="5">Outer membrane protein assembly factor BamD</fullName>
    </submittedName>
</protein>
<accession>A0A3P3WA30</accession>
<reference evidence="5 6" key="1">
    <citation type="submission" date="2018-11" db="EMBL/GenBank/DDBJ databases">
        <title>Flavobacterium sp. nov., YIM 102701-2 draft genome.</title>
        <authorList>
            <person name="Li G."/>
            <person name="Jiang Y."/>
        </authorList>
    </citation>
    <scope>NUCLEOTIDE SEQUENCE [LARGE SCALE GENOMIC DNA]</scope>
    <source>
        <strain evidence="5 6">YIM 102701-2</strain>
    </source>
</reference>
<dbReference type="Pfam" id="PF13525">
    <property type="entry name" value="YfiO"/>
    <property type="match status" value="1"/>
</dbReference>
<evidence type="ECO:0000313" key="6">
    <source>
        <dbReference type="Proteomes" id="UP000275719"/>
    </source>
</evidence>
<sequence length="269" mass="31219">MKKLSVILLLAISLGSCSTYQKALKSEDSALQSKVGDEMYEAGKYKKAIKLYDLVIKREGMKPNFRTVVFNDAKANYILKRYEISAPFLKRFNLTYPVGEHVEEARHLEAMSLYNMSEVYSLDQHITYDAIAKFDDYIQKYPESEFAEQAKIYKKELVEKLEKKAYEAAKQYNTIGEYTRDYTAAIVALDNFMLDYPGSVYKEDALFYKFDSAYKLAINSVYSKMDERIQSAMKAYEGLLNYNGNTKYKEKADKMLTRLEKESKQFSNI</sequence>
<evidence type="ECO:0000313" key="5">
    <source>
        <dbReference type="EMBL" id="RRJ92005.1"/>
    </source>
</evidence>
<dbReference type="InterPro" id="IPR039565">
    <property type="entry name" value="BamD-like"/>
</dbReference>
<feature type="domain" description="Outer membrane lipoprotein BamD-like" evidence="4">
    <location>
        <begin position="36"/>
        <end position="178"/>
    </location>
</feature>
<proteinExistence type="predicted"/>